<name>A0A223E834_9BACI</name>
<protein>
    <submittedName>
        <fullName evidence="1">Uncharacterized protein</fullName>
    </submittedName>
</protein>
<gene>
    <name evidence="1" type="ORF">AP3564_15285</name>
</gene>
<accession>A0A223E834</accession>
<reference evidence="1 2" key="1">
    <citation type="submission" date="2016-10" db="EMBL/GenBank/DDBJ databases">
        <title>The whole genome sequencing and assembly of Aeribacillus pallidus KCTC3564 strain.</title>
        <authorList>
            <person name="Lee Y.-J."/>
            <person name="Park M.-K."/>
            <person name="Yi H."/>
            <person name="Bahn Y.-S."/>
            <person name="Kim J.F."/>
            <person name="Lee D.-W."/>
        </authorList>
    </citation>
    <scope>NUCLEOTIDE SEQUENCE [LARGE SCALE GENOMIC DNA]</scope>
    <source>
        <strain evidence="1 2">KCTC3564</strain>
    </source>
</reference>
<proteinExistence type="predicted"/>
<dbReference type="Proteomes" id="UP000214606">
    <property type="component" value="Chromosome"/>
</dbReference>
<dbReference type="AlphaFoldDB" id="A0A223E834"/>
<organism evidence="1 2">
    <name type="scientific">Aeribacillus pallidus</name>
    <dbReference type="NCBI Taxonomy" id="33936"/>
    <lineage>
        <taxon>Bacteria</taxon>
        <taxon>Bacillati</taxon>
        <taxon>Bacillota</taxon>
        <taxon>Bacilli</taxon>
        <taxon>Bacillales</taxon>
        <taxon>Bacillaceae</taxon>
        <taxon>Aeribacillus</taxon>
    </lineage>
</organism>
<evidence type="ECO:0000313" key="2">
    <source>
        <dbReference type="Proteomes" id="UP000214606"/>
    </source>
</evidence>
<evidence type="ECO:0000313" key="1">
    <source>
        <dbReference type="EMBL" id="ASS91398.1"/>
    </source>
</evidence>
<sequence>MIVPKLEGDCKTREDDETLAKGLSLLSQKLEEYFSLNYSFTQSLRQEIKSNIMKENGPDCGEEKEGQC</sequence>
<dbReference type="KEGG" id="apak:AP3564_15285"/>
<dbReference type="EMBL" id="CP017703">
    <property type="protein sequence ID" value="ASS91398.1"/>
    <property type="molecule type" value="Genomic_DNA"/>
</dbReference>